<dbReference type="GO" id="GO:0009231">
    <property type="term" value="P:riboflavin biosynthetic process"/>
    <property type="evidence" value="ECO:0007669"/>
    <property type="project" value="InterPro"/>
</dbReference>
<dbReference type="GO" id="GO:0008703">
    <property type="term" value="F:5-amino-6-(5-phosphoribosylamino)uracil reductase activity"/>
    <property type="evidence" value="ECO:0007669"/>
    <property type="project" value="InterPro"/>
</dbReference>
<evidence type="ECO:0000259" key="5">
    <source>
        <dbReference type="Pfam" id="PF01872"/>
    </source>
</evidence>
<sequence>MTEAFSTGVPVRAPAGPTTLPAVRQVYPPPGDHPDVDLVDCFHADQRPAPAGRPWVLVNMVNSVDGAVAVDGRAGGLSGPADMRLYQVLRGLADVVLVGAGTVRAEGYQTPRTPDGRVAKLRDGRGQAVRPRLAVVSGRLDLDPTIGMFSEHDPLDPRPLIYTTTAADPGRRAALEPVAEVVDLGSVEWSPSAMLGDLSARGSEVVLCEGGPTLNGQLLAEGLIDEYCLAISPRLVGGSGRAGLVEQVAGAPHEFRLDRVLVAEGFLFCRYLA</sequence>
<feature type="region of interest" description="Disordered" evidence="4">
    <location>
        <begin position="1"/>
        <end position="29"/>
    </location>
</feature>
<feature type="non-terminal residue" evidence="6">
    <location>
        <position position="273"/>
    </location>
</feature>
<dbReference type="PANTHER" id="PTHR38011">
    <property type="entry name" value="DIHYDROFOLATE REDUCTASE FAMILY PROTEIN (AFU_ORTHOLOGUE AFUA_8G06820)"/>
    <property type="match status" value="1"/>
</dbReference>
<dbReference type="EMBL" id="UINC01017564">
    <property type="protein sequence ID" value="SVA72963.1"/>
    <property type="molecule type" value="Genomic_DNA"/>
</dbReference>
<evidence type="ECO:0000256" key="4">
    <source>
        <dbReference type="SAM" id="MobiDB-lite"/>
    </source>
</evidence>
<evidence type="ECO:0000256" key="3">
    <source>
        <dbReference type="ARBA" id="ARBA00023002"/>
    </source>
</evidence>
<protein>
    <recommendedName>
        <fullName evidence="5">Bacterial bifunctional deaminase-reductase C-terminal domain-containing protein</fullName>
    </recommendedName>
</protein>
<evidence type="ECO:0000313" key="6">
    <source>
        <dbReference type="EMBL" id="SVA72963.1"/>
    </source>
</evidence>
<dbReference type="InterPro" id="IPR024072">
    <property type="entry name" value="DHFR-like_dom_sf"/>
</dbReference>
<dbReference type="InterPro" id="IPR050765">
    <property type="entry name" value="Riboflavin_Biosynth_HTPR"/>
</dbReference>
<dbReference type="Pfam" id="PF01872">
    <property type="entry name" value="RibD_C"/>
    <property type="match status" value="1"/>
</dbReference>
<dbReference type="Gene3D" id="3.40.430.10">
    <property type="entry name" value="Dihydrofolate Reductase, subunit A"/>
    <property type="match status" value="1"/>
</dbReference>
<evidence type="ECO:0000256" key="2">
    <source>
        <dbReference type="ARBA" id="ARBA00022857"/>
    </source>
</evidence>
<dbReference type="AlphaFoldDB" id="A0A381Y910"/>
<accession>A0A381Y910</accession>
<keyword evidence="2" id="KW-0521">NADP</keyword>
<reference evidence="6" key="1">
    <citation type="submission" date="2018-05" db="EMBL/GenBank/DDBJ databases">
        <authorList>
            <person name="Lanie J.A."/>
            <person name="Ng W.-L."/>
            <person name="Kazmierczak K.M."/>
            <person name="Andrzejewski T.M."/>
            <person name="Davidsen T.M."/>
            <person name="Wayne K.J."/>
            <person name="Tettelin H."/>
            <person name="Glass J.I."/>
            <person name="Rusch D."/>
            <person name="Podicherti R."/>
            <person name="Tsui H.-C.T."/>
            <person name="Winkler M.E."/>
        </authorList>
    </citation>
    <scope>NUCLEOTIDE SEQUENCE</scope>
</reference>
<evidence type="ECO:0000256" key="1">
    <source>
        <dbReference type="ARBA" id="ARBA00005104"/>
    </source>
</evidence>
<proteinExistence type="predicted"/>
<comment type="pathway">
    <text evidence="1">Cofactor biosynthesis; riboflavin biosynthesis.</text>
</comment>
<keyword evidence="3" id="KW-0560">Oxidoreductase</keyword>
<feature type="domain" description="Bacterial bifunctional deaminase-reductase C-terminal" evidence="5">
    <location>
        <begin position="54"/>
        <end position="248"/>
    </location>
</feature>
<dbReference type="SUPFAM" id="SSF53597">
    <property type="entry name" value="Dihydrofolate reductase-like"/>
    <property type="match status" value="1"/>
</dbReference>
<organism evidence="6">
    <name type="scientific">marine metagenome</name>
    <dbReference type="NCBI Taxonomy" id="408172"/>
    <lineage>
        <taxon>unclassified sequences</taxon>
        <taxon>metagenomes</taxon>
        <taxon>ecological metagenomes</taxon>
    </lineage>
</organism>
<gene>
    <name evidence="6" type="ORF">METZ01_LOCUS125817</name>
</gene>
<name>A0A381Y910_9ZZZZ</name>
<dbReference type="PANTHER" id="PTHR38011:SF7">
    <property type="entry name" value="2,5-DIAMINO-6-RIBOSYLAMINO-4(3H)-PYRIMIDINONE 5'-PHOSPHATE REDUCTASE"/>
    <property type="match status" value="1"/>
</dbReference>
<dbReference type="InterPro" id="IPR002734">
    <property type="entry name" value="RibDG_C"/>
</dbReference>